<accession>A0A0P8CHE0</accession>
<keyword evidence="2" id="KW-0560">Oxidoreductase</keyword>
<protein>
    <submittedName>
        <fullName evidence="2">Glyoxalase/Bleomycin resistance protein/Dioxygenase superfamily protein</fullName>
    </submittedName>
</protein>
<dbReference type="InterPro" id="IPR029068">
    <property type="entry name" value="Glyas_Bleomycin-R_OHBP_Dase"/>
</dbReference>
<dbReference type="PANTHER" id="PTHR36110">
    <property type="entry name" value="RING-CLEAVING DIOXYGENASE MHQE-RELATED"/>
    <property type="match status" value="1"/>
</dbReference>
<dbReference type="PANTHER" id="PTHR36110:SF4">
    <property type="entry name" value="RING-CLEAVING DIOXYGENASE MHQA-RELATED"/>
    <property type="match status" value="1"/>
</dbReference>
<organism evidence="2 3">
    <name type="scientific">Candidatus Methanoperedens nitratireducens</name>
    <dbReference type="NCBI Taxonomy" id="1392998"/>
    <lineage>
        <taxon>Archaea</taxon>
        <taxon>Methanobacteriati</taxon>
        <taxon>Methanobacteriota</taxon>
        <taxon>Stenosarchaea group</taxon>
        <taxon>Methanomicrobia</taxon>
        <taxon>Methanosarcinales</taxon>
        <taxon>ANME-2 cluster</taxon>
        <taxon>Candidatus Methanoperedentaceae</taxon>
        <taxon>Candidatus Methanoperedens</taxon>
    </lineage>
</organism>
<evidence type="ECO:0000259" key="1">
    <source>
        <dbReference type="PROSITE" id="PS51819"/>
    </source>
</evidence>
<dbReference type="InterPro" id="IPR004360">
    <property type="entry name" value="Glyas_Fos-R_dOase_dom"/>
</dbReference>
<comment type="caution">
    <text evidence="2">The sequence shown here is derived from an EMBL/GenBank/DDBJ whole genome shotgun (WGS) entry which is preliminary data.</text>
</comment>
<proteinExistence type="predicted"/>
<dbReference type="EMBL" id="LKCM01000264">
    <property type="protein sequence ID" value="KPQ42121.1"/>
    <property type="molecule type" value="Genomic_DNA"/>
</dbReference>
<dbReference type="InterPro" id="IPR037523">
    <property type="entry name" value="VOC_core"/>
</dbReference>
<dbReference type="InterPro" id="IPR052537">
    <property type="entry name" value="Extradiol_RC_dioxygenase"/>
</dbReference>
<dbReference type="Pfam" id="PF00903">
    <property type="entry name" value="Glyoxalase"/>
    <property type="match status" value="1"/>
</dbReference>
<dbReference type="AlphaFoldDB" id="A0A0P8CHE0"/>
<dbReference type="Gene3D" id="3.10.180.10">
    <property type="entry name" value="2,3-Dihydroxybiphenyl 1,2-Dioxygenase, domain 1"/>
    <property type="match status" value="1"/>
</dbReference>
<feature type="domain" description="VOC" evidence="1">
    <location>
        <begin position="5"/>
        <end position="133"/>
    </location>
</feature>
<evidence type="ECO:0000313" key="2">
    <source>
        <dbReference type="EMBL" id="KPQ42121.1"/>
    </source>
</evidence>
<keyword evidence="2" id="KW-0223">Dioxygenase</keyword>
<dbReference type="PROSITE" id="PS51819">
    <property type="entry name" value="VOC"/>
    <property type="match status" value="1"/>
</dbReference>
<dbReference type="GO" id="GO:0051213">
    <property type="term" value="F:dioxygenase activity"/>
    <property type="evidence" value="ECO:0007669"/>
    <property type="project" value="UniProtKB-KW"/>
</dbReference>
<name>A0A0P8CHE0_9EURY</name>
<dbReference type="Proteomes" id="UP000050360">
    <property type="component" value="Unassembled WGS sequence"/>
</dbReference>
<gene>
    <name evidence="2" type="ORF">MPEBLZ_03330</name>
</gene>
<dbReference type="CDD" id="cd06587">
    <property type="entry name" value="VOC"/>
    <property type="match status" value="1"/>
</dbReference>
<reference evidence="2 3" key="1">
    <citation type="submission" date="2015-09" db="EMBL/GenBank/DDBJ databases">
        <title>A metagenomics-based metabolic model of nitrate-dependent anaerobic oxidation of methane by Methanoperedens-like archaea.</title>
        <authorList>
            <person name="Arshad A."/>
            <person name="Speth D.R."/>
            <person name="De Graaf R.M."/>
            <person name="Op Den Camp H.J."/>
            <person name="Jetten M.S."/>
            <person name="Welte C.U."/>
        </authorList>
    </citation>
    <scope>NUCLEOTIDE SEQUENCE [LARGE SCALE GENOMIC DNA]</scope>
</reference>
<dbReference type="SUPFAM" id="SSF54593">
    <property type="entry name" value="Glyoxalase/Bleomycin resistance protein/Dihydroxybiphenyl dioxygenase"/>
    <property type="match status" value="1"/>
</dbReference>
<dbReference type="PATRIC" id="fig|1719120.3.peg.3618"/>
<evidence type="ECO:0000313" key="3">
    <source>
        <dbReference type="Proteomes" id="UP000050360"/>
    </source>
</evidence>
<sequence length="194" mass="22077">MKFNGVNHLAMATGDMDKTILFWRDLLGMRLVAGLGQPGYRHYFFEISPYDLLAFFEWKGVEPMVKKEHGSPVKGRFGFDHVSFGVEEEEDLWELKDKLEAAGFWVSKVIDHGFIHSIYSYDPNNIPIEFSHNVSGTDIRKNPFMGDKQPTKLAIEGSEPQINKNPVKRATPIGERIVYPGVGSELFHGYKNVE</sequence>